<feature type="compositionally biased region" description="Basic residues" evidence="1">
    <location>
        <begin position="171"/>
        <end position="181"/>
    </location>
</feature>
<feature type="region of interest" description="Disordered" evidence="1">
    <location>
        <begin position="138"/>
        <end position="183"/>
    </location>
</feature>
<organism evidence="2 3">
    <name type="scientific">Trypanosoma cruzi</name>
    <dbReference type="NCBI Taxonomy" id="5693"/>
    <lineage>
        <taxon>Eukaryota</taxon>
        <taxon>Discoba</taxon>
        <taxon>Euglenozoa</taxon>
        <taxon>Kinetoplastea</taxon>
        <taxon>Metakinetoplastina</taxon>
        <taxon>Trypanosomatida</taxon>
        <taxon>Trypanosomatidae</taxon>
        <taxon>Trypanosoma</taxon>
        <taxon>Schizotrypanum</taxon>
    </lineage>
</organism>
<gene>
    <name evidence="2" type="ORF">ECC02_012373</name>
</gene>
<evidence type="ECO:0000313" key="3">
    <source>
        <dbReference type="Proteomes" id="UP000583944"/>
    </source>
</evidence>
<comment type="caution">
    <text evidence="2">The sequence shown here is derived from an EMBL/GenBank/DDBJ whole genome shotgun (WGS) entry which is preliminary data.</text>
</comment>
<dbReference type="EMBL" id="JABDHM010000394">
    <property type="protein sequence ID" value="KAF5214978.1"/>
    <property type="molecule type" value="Genomic_DNA"/>
</dbReference>
<sequence length="250" mass="27969">MPPTVKSPICSPRFLNSSASCSVGTIAEATARPHHNTRAVKHPTRTAQLRPAGAAGSKGHSRLFRPAVPVALGVALARRGGRGAMQPHCNACRRNSRGPPPRSNATCNRQQHRHIIALFFLFYSRCLFVCPITDTKNKCTPSQKGRNKEKRRHDPTVPQRANTLLHPPPLPRRRPQSHRRVSTTMCTTPSCTERWARRGHASPRYIFPPLKCCVPAQSSKQNQSAHKPNHPPHSLKHIIRMEWHPSTQQQ</sequence>
<accession>A0A7J6XM88</accession>
<evidence type="ECO:0000313" key="2">
    <source>
        <dbReference type="EMBL" id="KAF5214978.1"/>
    </source>
</evidence>
<name>A0A7J6XM88_TRYCR</name>
<protein>
    <submittedName>
        <fullName evidence="2">Uncharacterized protein</fullName>
    </submittedName>
</protein>
<dbReference type="AlphaFoldDB" id="A0A7J6XM88"/>
<reference evidence="2 3" key="1">
    <citation type="journal article" date="2019" name="Genome Biol. Evol.">
        <title>Nanopore Sequencing Significantly Improves Genome Assembly of the Protozoan Parasite Trypanosoma cruzi.</title>
        <authorList>
            <person name="Diaz-Viraque F."/>
            <person name="Pita S."/>
            <person name="Greif G."/>
            <person name="de Souza R.C.M."/>
            <person name="Iraola G."/>
            <person name="Robello C."/>
        </authorList>
    </citation>
    <scope>NUCLEOTIDE SEQUENCE [LARGE SCALE GENOMIC DNA]</scope>
    <source>
        <strain evidence="2 3">Berenice</strain>
    </source>
</reference>
<feature type="region of interest" description="Disordered" evidence="1">
    <location>
        <begin position="83"/>
        <end position="106"/>
    </location>
</feature>
<dbReference type="VEuPathDB" id="TriTrypDB:ECC02_012373"/>
<proteinExistence type="predicted"/>
<evidence type="ECO:0000256" key="1">
    <source>
        <dbReference type="SAM" id="MobiDB-lite"/>
    </source>
</evidence>
<dbReference type="Proteomes" id="UP000583944">
    <property type="component" value="Unassembled WGS sequence"/>
</dbReference>